<accession>A0ACB5RQ14</accession>
<gene>
    <name evidence="1" type="primary">g2343</name>
    <name evidence="1" type="ORF">NpPPO83_00002343</name>
</gene>
<dbReference type="EMBL" id="BSXG01000003">
    <property type="protein sequence ID" value="GME22596.1"/>
    <property type="molecule type" value="Genomic_DNA"/>
</dbReference>
<proteinExistence type="predicted"/>
<keyword evidence="2" id="KW-1185">Reference proteome</keyword>
<name>A0ACB5RQ14_9PEZI</name>
<evidence type="ECO:0000313" key="1">
    <source>
        <dbReference type="EMBL" id="GME22596.1"/>
    </source>
</evidence>
<dbReference type="Proteomes" id="UP001165186">
    <property type="component" value="Unassembled WGS sequence"/>
</dbReference>
<sequence>MAADPAQPTTRAWVYTTGGYPSCLSQASLPAPTAPLAPTQLLVRVRAAALNPVDIQLMNLPLAWSLPGLASARKTPGADYAGTVLAAGSEAGRAFAPGDDVFGIHFAPPASGTLAEVVVVDVANGGAAVRKPRAWSWGAAAAVPLAWLTGRTCVARVEDYVGGEGDVGGEGGSGTVAVLGGSSATGMWTVYLARRRGWRVVATCSGRNAELVRGMGADVVVDYTEGGVRGKIERERPDAIVDCVGGTECLGVARRYVTIVGDKTERALMGGALTYLWNPQMVLRMLLGKVGWRSEAYECVNLELLERANKIQDDA</sequence>
<comment type="caution">
    <text evidence="1">The sequence shown here is derived from an EMBL/GenBank/DDBJ whole genome shotgun (WGS) entry which is preliminary data.</text>
</comment>
<organism evidence="1 2">
    <name type="scientific">Neofusicoccum parvum</name>
    <dbReference type="NCBI Taxonomy" id="310453"/>
    <lineage>
        <taxon>Eukaryota</taxon>
        <taxon>Fungi</taxon>
        <taxon>Dikarya</taxon>
        <taxon>Ascomycota</taxon>
        <taxon>Pezizomycotina</taxon>
        <taxon>Dothideomycetes</taxon>
        <taxon>Dothideomycetes incertae sedis</taxon>
        <taxon>Botryosphaeriales</taxon>
        <taxon>Botryosphaeriaceae</taxon>
        <taxon>Neofusicoccum</taxon>
    </lineage>
</organism>
<reference evidence="1" key="1">
    <citation type="submission" date="2024-09" db="EMBL/GenBank/DDBJ databases">
        <title>Draft Genome Sequences of Neofusicoccum parvum.</title>
        <authorList>
            <person name="Ashida A."/>
            <person name="Camagna M."/>
            <person name="Tanaka A."/>
            <person name="Takemoto D."/>
        </authorList>
    </citation>
    <scope>NUCLEOTIDE SEQUENCE</scope>
    <source>
        <strain evidence="1">PPO83</strain>
    </source>
</reference>
<protein>
    <submittedName>
        <fullName evidence="1">Protein YIM1-1</fullName>
    </submittedName>
</protein>
<evidence type="ECO:0000313" key="2">
    <source>
        <dbReference type="Proteomes" id="UP001165186"/>
    </source>
</evidence>